<organism evidence="2 3">
    <name type="scientific">Microthlaspi erraticum</name>
    <dbReference type="NCBI Taxonomy" id="1685480"/>
    <lineage>
        <taxon>Eukaryota</taxon>
        <taxon>Viridiplantae</taxon>
        <taxon>Streptophyta</taxon>
        <taxon>Embryophyta</taxon>
        <taxon>Tracheophyta</taxon>
        <taxon>Spermatophyta</taxon>
        <taxon>Magnoliopsida</taxon>
        <taxon>eudicotyledons</taxon>
        <taxon>Gunneridae</taxon>
        <taxon>Pentapetalae</taxon>
        <taxon>rosids</taxon>
        <taxon>malvids</taxon>
        <taxon>Brassicales</taxon>
        <taxon>Brassicaceae</taxon>
        <taxon>Coluteocarpeae</taxon>
        <taxon>Microthlaspi</taxon>
    </lineage>
</organism>
<name>A0A6D2KYT9_9BRAS</name>
<feature type="region of interest" description="Disordered" evidence="1">
    <location>
        <begin position="44"/>
        <end position="71"/>
    </location>
</feature>
<keyword evidence="3" id="KW-1185">Reference proteome</keyword>
<evidence type="ECO:0000313" key="3">
    <source>
        <dbReference type="Proteomes" id="UP000467841"/>
    </source>
</evidence>
<accession>A0A6D2KYT9</accession>
<reference evidence="2" key="1">
    <citation type="submission" date="2020-01" db="EMBL/GenBank/DDBJ databases">
        <authorList>
            <person name="Mishra B."/>
        </authorList>
    </citation>
    <scope>NUCLEOTIDE SEQUENCE [LARGE SCALE GENOMIC DNA]</scope>
</reference>
<evidence type="ECO:0000313" key="2">
    <source>
        <dbReference type="EMBL" id="CAA7062218.1"/>
    </source>
</evidence>
<dbReference type="EMBL" id="CACVBM020001928">
    <property type="protein sequence ID" value="CAA7062218.1"/>
    <property type="molecule type" value="Genomic_DNA"/>
</dbReference>
<comment type="caution">
    <text evidence="2">The sequence shown here is derived from an EMBL/GenBank/DDBJ whole genome shotgun (WGS) entry which is preliminary data.</text>
</comment>
<evidence type="ECO:0000256" key="1">
    <source>
        <dbReference type="SAM" id="MobiDB-lite"/>
    </source>
</evidence>
<protein>
    <submittedName>
        <fullName evidence="2">Uncharacterized protein</fullName>
    </submittedName>
</protein>
<proteinExistence type="predicted"/>
<gene>
    <name evidence="2" type="ORF">MERR_LOCUS49454</name>
</gene>
<dbReference type="Proteomes" id="UP000467841">
    <property type="component" value="Unassembled WGS sequence"/>
</dbReference>
<dbReference type="AlphaFoldDB" id="A0A6D2KYT9"/>
<sequence length="122" mass="13897">MEVMEIAGKYPLRAPITLALEMEFIGVGWISLGNDPMASKKQRHNRLNSWAIPEKKKLEEDSSTDPSLNASQRFKLDLPRCCEKSVETKKNLSPDVKVQSSLKQEIQELEKDYKTSLMFVAL</sequence>